<evidence type="ECO:0000313" key="2">
    <source>
        <dbReference type="EMBL" id="MBB6448673.1"/>
    </source>
</evidence>
<dbReference type="Pfam" id="PF00701">
    <property type="entry name" value="DHDPS"/>
    <property type="match status" value="1"/>
</dbReference>
<proteinExistence type="predicted"/>
<dbReference type="EMBL" id="JACHHJ010000001">
    <property type="protein sequence ID" value="MBB6448673.1"/>
    <property type="molecule type" value="Genomic_DNA"/>
</dbReference>
<organism evidence="2 3">
    <name type="scientific">Geomicrobium halophilum</name>
    <dbReference type="NCBI Taxonomy" id="549000"/>
    <lineage>
        <taxon>Bacteria</taxon>
        <taxon>Bacillati</taxon>
        <taxon>Bacillota</taxon>
        <taxon>Bacilli</taxon>
        <taxon>Bacillales</taxon>
        <taxon>Geomicrobium</taxon>
    </lineage>
</organism>
<evidence type="ECO:0000256" key="1">
    <source>
        <dbReference type="ARBA" id="ARBA00023239"/>
    </source>
</evidence>
<name>A0A841PWH7_9BACL</name>
<keyword evidence="3" id="KW-1185">Reference proteome</keyword>
<comment type="caution">
    <text evidence="2">The sequence shown here is derived from an EMBL/GenBank/DDBJ whole genome shotgun (WGS) entry which is preliminary data.</text>
</comment>
<sequence length="58" mass="6651">MQFYIKGIMLFFTVETVKKLAEHPRVVGLKDGFGNMELNIELVKTIGDDISWMNGMPF</sequence>
<dbReference type="AlphaFoldDB" id="A0A841PWH7"/>
<dbReference type="Proteomes" id="UP000568839">
    <property type="component" value="Unassembled WGS sequence"/>
</dbReference>
<keyword evidence="1 2" id="KW-0456">Lyase</keyword>
<protein>
    <submittedName>
        <fullName evidence="2">Dihydrodipicolinate synthase/N-acetylneuraminate lyase</fullName>
    </submittedName>
</protein>
<evidence type="ECO:0000313" key="3">
    <source>
        <dbReference type="Proteomes" id="UP000568839"/>
    </source>
</evidence>
<dbReference type="InterPro" id="IPR013785">
    <property type="entry name" value="Aldolase_TIM"/>
</dbReference>
<accession>A0A841PWH7</accession>
<dbReference type="SUPFAM" id="SSF51569">
    <property type="entry name" value="Aldolase"/>
    <property type="match status" value="1"/>
</dbReference>
<dbReference type="InterPro" id="IPR002220">
    <property type="entry name" value="DapA-like"/>
</dbReference>
<gene>
    <name evidence="2" type="ORF">HNR44_000622</name>
</gene>
<dbReference type="Gene3D" id="3.20.20.70">
    <property type="entry name" value="Aldolase class I"/>
    <property type="match status" value="1"/>
</dbReference>
<dbReference type="GO" id="GO:0016829">
    <property type="term" value="F:lyase activity"/>
    <property type="evidence" value="ECO:0007669"/>
    <property type="project" value="UniProtKB-KW"/>
</dbReference>
<reference evidence="2 3" key="1">
    <citation type="submission" date="2020-08" db="EMBL/GenBank/DDBJ databases">
        <title>Genomic Encyclopedia of Type Strains, Phase IV (KMG-IV): sequencing the most valuable type-strain genomes for metagenomic binning, comparative biology and taxonomic classification.</title>
        <authorList>
            <person name="Goeker M."/>
        </authorList>
    </citation>
    <scope>NUCLEOTIDE SEQUENCE [LARGE SCALE GENOMIC DNA]</scope>
    <source>
        <strain evidence="2 3">DSM 21769</strain>
    </source>
</reference>